<dbReference type="SUPFAM" id="SSF54211">
    <property type="entry name" value="Ribosomal protein S5 domain 2-like"/>
    <property type="match status" value="1"/>
</dbReference>
<dbReference type="InterPro" id="IPR014721">
    <property type="entry name" value="Ribsml_uS5_D2-typ_fold_subgr"/>
</dbReference>
<dbReference type="InterPro" id="IPR035649">
    <property type="entry name" value="EFG_V"/>
</dbReference>
<dbReference type="GO" id="GO:0032790">
    <property type="term" value="P:ribosome disassembly"/>
    <property type="evidence" value="ECO:0007669"/>
    <property type="project" value="TreeGrafter"/>
</dbReference>
<dbReference type="Pfam" id="PF00679">
    <property type="entry name" value="EFG_C"/>
    <property type="match status" value="1"/>
</dbReference>
<dbReference type="CDD" id="cd16262">
    <property type="entry name" value="EFG_III"/>
    <property type="match status" value="1"/>
</dbReference>
<dbReference type="GO" id="GO:0005525">
    <property type="term" value="F:GTP binding"/>
    <property type="evidence" value="ECO:0007669"/>
    <property type="project" value="UniProtKB-KW"/>
</dbReference>
<dbReference type="InterPro" id="IPR035647">
    <property type="entry name" value="EFG_III/V"/>
</dbReference>
<dbReference type="InterPro" id="IPR020568">
    <property type="entry name" value="Ribosomal_Su5_D2-typ_SF"/>
</dbReference>
<dbReference type="PANTHER" id="PTHR43261:SF6">
    <property type="entry name" value="ELONGATION FACTOR G-LIKE PROTEIN"/>
    <property type="match status" value="1"/>
</dbReference>
<dbReference type="InterPro" id="IPR000640">
    <property type="entry name" value="EFG_V-like"/>
</dbReference>
<dbReference type="InterPro" id="IPR009022">
    <property type="entry name" value="EFG_III"/>
</dbReference>
<evidence type="ECO:0000313" key="5">
    <source>
        <dbReference type="EMBL" id="SVD06919.1"/>
    </source>
</evidence>
<feature type="domain" description="Elongation factor EFG" evidence="3">
    <location>
        <begin position="257"/>
        <end position="313"/>
    </location>
</feature>
<dbReference type="Gene3D" id="3.30.230.10">
    <property type="match status" value="1"/>
</dbReference>
<dbReference type="InterPro" id="IPR005517">
    <property type="entry name" value="Transl_elong_EFG/EF2_IV"/>
</dbReference>
<organism evidence="5">
    <name type="scientific">marine metagenome</name>
    <dbReference type="NCBI Taxonomy" id="408172"/>
    <lineage>
        <taxon>unclassified sequences</taxon>
        <taxon>metagenomes</taxon>
        <taxon>ecological metagenomes</taxon>
    </lineage>
</organism>
<dbReference type="SUPFAM" id="SSF50447">
    <property type="entry name" value="Translation proteins"/>
    <property type="match status" value="1"/>
</dbReference>
<feature type="domain" description="Translation elongation factor EFG/EF2" evidence="4">
    <location>
        <begin position="137"/>
        <end position="255"/>
    </location>
</feature>
<dbReference type="PANTHER" id="PTHR43261">
    <property type="entry name" value="TRANSLATION ELONGATION FACTOR G-RELATED"/>
    <property type="match status" value="1"/>
</dbReference>
<dbReference type="CDD" id="cd03713">
    <property type="entry name" value="EFG_mtEFG_C"/>
    <property type="match status" value="1"/>
</dbReference>
<dbReference type="GO" id="GO:0003746">
    <property type="term" value="F:translation elongation factor activity"/>
    <property type="evidence" value="ECO:0007669"/>
    <property type="project" value="InterPro"/>
</dbReference>
<feature type="non-terminal residue" evidence="5">
    <location>
        <position position="1"/>
    </location>
</feature>
<dbReference type="EMBL" id="UINC01127657">
    <property type="protein sequence ID" value="SVD06919.1"/>
    <property type="molecule type" value="Genomic_DNA"/>
</dbReference>
<sequence length="313" mass="34498">NTSRNCSEKMRQIYFMSGNNRKDAAQLIAGDIGAALKLKNTHTGDTLSNPKGPILLPEIKYPTSNMSFAVKPKSRGDEEKIATGLSVMHEEDPTFIYKVDPELKQTIISGQGELHLDIVLKRISERFHVELAKETPKVPYRETITGNANSKYRHKKQSGGSGQFAEVWLRVEPAGRGEGIDFSNSLVGQNVDRGFVPSVEKGINHVCADGVISGCKVVDVKIDFYDGKMHPVDSNDMAFQIAGRHAFTEAVKNAKPKLLEPIYKIQVKVPDDVMGDIMGDISSRRGKVQGMDSDGQFQIINAEVPLANLHDYS</sequence>
<evidence type="ECO:0000256" key="2">
    <source>
        <dbReference type="ARBA" id="ARBA00023134"/>
    </source>
</evidence>
<keyword evidence="2" id="KW-0342">GTP-binding</keyword>
<dbReference type="SMART" id="SM00838">
    <property type="entry name" value="EFG_C"/>
    <property type="match status" value="1"/>
</dbReference>
<protein>
    <recommendedName>
        <fullName evidence="6">Translation elongation factor EFG/EF2 domain-containing protein</fullName>
    </recommendedName>
</protein>
<dbReference type="Pfam" id="PF03764">
    <property type="entry name" value="EFG_IV"/>
    <property type="match status" value="1"/>
</dbReference>
<dbReference type="InterPro" id="IPR041095">
    <property type="entry name" value="EFG_II"/>
</dbReference>
<evidence type="ECO:0000259" key="3">
    <source>
        <dbReference type="SMART" id="SM00838"/>
    </source>
</evidence>
<reference evidence="5" key="1">
    <citation type="submission" date="2018-05" db="EMBL/GenBank/DDBJ databases">
        <authorList>
            <person name="Lanie J.A."/>
            <person name="Ng W.-L."/>
            <person name="Kazmierczak K.M."/>
            <person name="Andrzejewski T.M."/>
            <person name="Davidsen T.M."/>
            <person name="Wayne K.J."/>
            <person name="Tettelin H."/>
            <person name="Glass J.I."/>
            <person name="Rusch D."/>
            <person name="Podicherti R."/>
            <person name="Tsui H.-C.T."/>
            <person name="Winkler M.E."/>
        </authorList>
    </citation>
    <scope>NUCLEOTIDE SEQUENCE</scope>
</reference>
<gene>
    <name evidence="5" type="ORF">METZ01_LOCUS359773</name>
</gene>
<accession>A0A382SAL0</accession>
<dbReference type="FunFam" id="3.30.70.240:FF:000001">
    <property type="entry name" value="Elongation factor G"/>
    <property type="match status" value="1"/>
</dbReference>
<name>A0A382SAL0_9ZZZZ</name>
<evidence type="ECO:0008006" key="6">
    <source>
        <dbReference type="Google" id="ProtNLM"/>
    </source>
</evidence>
<evidence type="ECO:0000256" key="1">
    <source>
        <dbReference type="ARBA" id="ARBA00022741"/>
    </source>
</evidence>
<dbReference type="Gene3D" id="3.30.70.870">
    <property type="entry name" value="Elongation Factor G (Translational Gtpase), domain 3"/>
    <property type="match status" value="1"/>
</dbReference>
<proteinExistence type="predicted"/>
<dbReference type="InterPro" id="IPR009000">
    <property type="entry name" value="Transl_B-barrel_sf"/>
</dbReference>
<dbReference type="Gene3D" id="2.40.30.10">
    <property type="entry name" value="Translation factors"/>
    <property type="match status" value="1"/>
</dbReference>
<keyword evidence="1" id="KW-0547">Nucleotide-binding</keyword>
<feature type="non-terminal residue" evidence="5">
    <location>
        <position position="313"/>
    </location>
</feature>
<dbReference type="FunFam" id="3.30.230.10:FF:000003">
    <property type="entry name" value="Elongation factor G"/>
    <property type="match status" value="1"/>
</dbReference>
<dbReference type="AlphaFoldDB" id="A0A382SAL0"/>
<dbReference type="CDD" id="cd01434">
    <property type="entry name" value="EFG_mtEFG1_IV"/>
    <property type="match status" value="1"/>
</dbReference>
<dbReference type="Pfam" id="PF14492">
    <property type="entry name" value="EFG_III"/>
    <property type="match status" value="1"/>
</dbReference>
<dbReference type="SUPFAM" id="SSF54980">
    <property type="entry name" value="EF-G C-terminal domain-like"/>
    <property type="match status" value="2"/>
</dbReference>
<dbReference type="SMART" id="SM00889">
    <property type="entry name" value="EFG_IV"/>
    <property type="match status" value="1"/>
</dbReference>
<dbReference type="Gene3D" id="3.30.70.240">
    <property type="match status" value="1"/>
</dbReference>
<dbReference type="InterPro" id="IPR047872">
    <property type="entry name" value="EFG_IV"/>
</dbReference>
<evidence type="ECO:0000259" key="4">
    <source>
        <dbReference type="SMART" id="SM00889"/>
    </source>
</evidence>